<evidence type="ECO:0000313" key="1">
    <source>
        <dbReference type="EMBL" id="QDL90881.1"/>
    </source>
</evidence>
<sequence>MFSFVDSMSLYRDVLEISQLNVAIAVSASEVILRRNMLMANGTMTNTEMTRMVMEKHETFVKSVNAAAGVALGGGSPAGMMRAALVPFGNKTRSNAQRLRR</sequence>
<dbReference type="KEGG" id="ppru:FDP22_03215"/>
<protein>
    <submittedName>
        <fullName evidence="1">Uncharacterized protein</fullName>
    </submittedName>
</protein>
<dbReference type="EMBL" id="CP040818">
    <property type="protein sequence ID" value="QDL90881.1"/>
    <property type="molecule type" value="Genomic_DNA"/>
</dbReference>
<accession>A0A5B8FG83</accession>
<gene>
    <name evidence="1" type="ORF">FDP22_03215</name>
</gene>
<dbReference type="AlphaFoldDB" id="A0A5B8FG83"/>
<evidence type="ECO:0000313" key="2">
    <source>
        <dbReference type="Proteomes" id="UP000305888"/>
    </source>
</evidence>
<dbReference type="OrthoDB" id="6167549at2"/>
<reference evidence="1 2" key="1">
    <citation type="submission" date="2019-06" db="EMBL/GenBank/DDBJ databases">
        <title>Genome sequence of Rhodobacteraceae bacterium D4M1.</title>
        <authorList>
            <person name="Cao J."/>
        </authorList>
    </citation>
    <scope>NUCLEOTIDE SEQUENCE [LARGE SCALE GENOMIC DNA]</scope>
    <source>
        <strain evidence="1 2">D4M1</strain>
    </source>
</reference>
<name>A0A5B8FG83_9RHOB</name>
<proteinExistence type="predicted"/>
<organism evidence="1 2">
    <name type="scientific">Paroceanicella profunda</name>
    <dbReference type="NCBI Taxonomy" id="2579971"/>
    <lineage>
        <taxon>Bacteria</taxon>
        <taxon>Pseudomonadati</taxon>
        <taxon>Pseudomonadota</taxon>
        <taxon>Alphaproteobacteria</taxon>
        <taxon>Rhodobacterales</taxon>
        <taxon>Paracoccaceae</taxon>
        <taxon>Paroceanicella</taxon>
    </lineage>
</organism>
<dbReference type="Proteomes" id="UP000305888">
    <property type="component" value="Chromosome"/>
</dbReference>
<dbReference type="RefSeq" id="WP_138577575.1">
    <property type="nucleotide sequence ID" value="NZ_CP040818.1"/>
</dbReference>
<keyword evidence="2" id="KW-1185">Reference proteome</keyword>